<proteinExistence type="predicted"/>
<feature type="region of interest" description="Disordered" evidence="1">
    <location>
        <begin position="179"/>
        <end position="242"/>
    </location>
</feature>
<organism evidence="2 3">
    <name type="scientific">Mycena venus</name>
    <dbReference type="NCBI Taxonomy" id="2733690"/>
    <lineage>
        <taxon>Eukaryota</taxon>
        <taxon>Fungi</taxon>
        <taxon>Dikarya</taxon>
        <taxon>Basidiomycota</taxon>
        <taxon>Agaricomycotina</taxon>
        <taxon>Agaricomycetes</taxon>
        <taxon>Agaricomycetidae</taxon>
        <taxon>Agaricales</taxon>
        <taxon>Marasmiineae</taxon>
        <taxon>Mycenaceae</taxon>
        <taxon>Mycena</taxon>
    </lineage>
</organism>
<evidence type="ECO:0000313" key="2">
    <source>
        <dbReference type="EMBL" id="KAF7339135.1"/>
    </source>
</evidence>
<sequence>MRDHSRSITFPLIPTAHHLPLAFVPAFVVDIIKNGDQQGSIFLHQKLKVAGQEFARIIDTICARGGEMMHRGSSRLEAATDPEERPAGPHRRPRDERLWVSRPPVGTRLQGGEGLLAALLRGDPATTRVNRQASHVWNRSWSSRETHRCRSSVSPCRSTASGPRLHALRLDHSLCSAASRTSRRAQGRDRRRAAGAGRRAYPLTRIGEAPPNGAQTSHWPAGVHGGQQECGQGTQKGREGDA</sequence>
<name>A0A8H6XD39_9AGAR</name>
<evidence type="ECO:0000313" key="3">
    <source>
        <dbReference type="Proteomes" id="UP000620124"/>
    </source>
</evidence>
<protein>
    <submittedName>
        <fullName evidence="2">Meiotic coiled-coil protein 2</fullName>
    </submittedName>
</protein>
<feature type="region of interest" description="Disordered" evidence="1">
    <location>
        <begin position="72"/>
        <end position="97"/>
    </location>
</feature>
<dbReference type="OrthoDB" id="668540at2759"/>
<reference evidence="2" key="1">
    <citation type="submission" date="2020-05" db="EMBL/GenBank/DDBJ databases">
        <title>Mycena genomes resolve the evolution of fungal bioluminescence.</title>
        <authorList>
            <person name="Tsai I.J."/>
        </authorList>
    </citation>
    <scope>NUCLEOTIDE SEQUENCE</scope>
    <source>
        <strain evidence="2">CCC161011</strain>
    </source>
</reference>
<feature type="compositionally biased region" description="Basic and acidic residues" evidence="1">
    <location>
        <begin position="82"/>
        <end position="97"/>
    </location>
</feature>
<feature type="region of interest" description="Disordered" evidence="1">
    <location>
        <begin position="138"/>
        <end position="160"/>
    </location>
</feature>
<feature type="compositionally biased region" description="Basic residues" evidence="1">
    <location>
        <begin position="181"/>
        <end position="193"/>
    </location>
</feature>
<evidence type="ECO:0000256" key="1">
    <source>
        <dbReference type="SAM" id="MobiDB-lite"/>
    </source>
</evidence>
<keyword evidence="3" id="KW-1185">Reference proteome</keyword>
<dbReference type="AlphaFoldDB" id="A0A8H6XD39"/>
<gene>
    <name evidence="2" type="ORF">MVEN_01990200</name>
</gene>
<dbReference type="Proteomes" id="UP000620124">
    <property type="component" value="Unassembled WGS sequence"/>
</dbReference>
<feature type="compositionally biased region" description="Polar residues" evidence="1">
    <location>
        <begin position="151"/>
        <end position="160"/>
    </location>
</feature>
<dbReference type="EMBL" id="JACAZI010000020">
    <property type="protein sequence ID" value="KAF7339135.1"/>
    <property type="molecule type" value="Genomic_DNA"/>
</dbReference>
<accession>A0A8H6XD39</accession>
<comment type="caution">
    <text evidence="2">The sequence shown here is derived from an EMBL/GenBank/DDBJ whole genome shotgun (WGS) entry which is preliminary data.</text>
</comment>